<dbReference type="InterPro" id="IPR007730">
    <property type="entry name" value="SPOR-like_dom"/>
</dbReference>
<feature type="transmembrane region" description="Helical" evidence="2">
    <location>
        <begin position="143"/>
        <end position="164"/>
    </location>
</feature>
<protein>
    <submittedName>
        <fullName evidence="4">SPOR domain-containing protein</fullName>
    </submittedName>
</protein>
<dbReference type="PROSITE" id="PS51724">
    <property type="entry name" value="SPOR"/>
    <property type="match status" value="1"/>
</dbReference>
<feature type="region of interest" description="Disordered" evidence="1">
    <location>
        <begin position="225"/>
        <end position="295"/>
    </location>
</feature>
<name>A0ABY6GKK6_9PROT</name>
<keyword evidence="2" id="KW-1133">Transmembrane helix</keyword>
<evidence type="ECO:0000259" key="3">
    <source>
        <dbReference type="PROSITE" id="PS51724"/>
    </source>
</evidence>
<dbReference type="EMBL" id="CP107052">
    <property type="protein sequence ID" value="UYH51546.1"/>
    <property type="molecule type" value="Genomic_DNA"/>
</dbReference>
<dbReference type="Gene3D" id="3.30.70.1070">
    <property type="entry name" value="Sporulation related repeat"/>
    <property type="match status" value="1"/>
</dbReference>
<keyword evidence="2" id="KW-0812">Transmembrane</keyword>
<evidence type="ECO:0000256" key="2">
    <source>
        <dbReference type="SAM" id="Phobius"/>
    </source>
</evidence>
<dbReference type="SUPFAM" id="SSF110997">
    <property type="entry name" value="Sporulation related repeat"/>
    <property type="match status" value="1"/>
</dbReference>
<feature type="compositionally biased region" description="Basic and acidic residues" evidence="1">
    <location>
        <begin position="107"/>
        <end position="124"/>
    </location>
</feature>
<evidence type="ECO:0000313" key="4">
    <source>
        <dbReference type="EMBL" id="UYH51546.1"/>
    </source>
</evidence>
<evidence type="ECO:0000256" key="1">
    <source>
        <dbReference type="SAM" id="MobiDB-lite"/>
    </source>
</evidence>
<dbReference type="Pfam" id="PF05036">
    <property type="entry name" value="SPOR"/>
    <property type="match status" value="1"/>
</dbReference>
<dbReference type="RefSeq" id="WP_319807139.1">
    <property type="nucleotide sequence ID" value="NZ_CP107052.1"/>
</dbReference>
<accession>A0ABY6GKK6</accession>
<dbReference type="Proteomes" id="UP001163831">
    <property type="component" value="Chromosome"/>
</dbReference>
<reference evidence="4" key="1">
    <citation type="submission" date="2022-10" db="EMBL/GenBank/DDBJ databases">
        <title>Candidatus Kirkpatrella diaphorinas gen. nov., sp. nov., an uncultured endosymbiont identified in a population of Diaphorina citri from Hawaii.</title>
        <authorList>
            <person name="Henry E.M."/>
            <person name="Carlson C.R."/>
            <person name="Kuo Y.-W."/>
        </authorList>
    </citation>
    <scope>NUCLEOTIDE SEQUENCE</scope>
    <source>
        <strain evidence="4">CADCRV1</strain>
    </source>
</reference>
<keyword evidence="5" id="KW-1185">Reference proteome</keyword>
<organism evidence="4 5">
    <name type="scientific">Candidatus Kirkpatrickella diaphorinae</name>
    <dbReference type="NCBI Taxonomy" id="2984322"/>
    <lineage>
        <taxon>Bacteria</taxon>
        <taxon>Pseudomonadati</taxon>
        <taxon>Pseudomonadota</taxon>
        <taxon>Alphaproteobacteria</taxon>
        <taxon>Acetobacterales</taxon>
        <taxon>Acetobacteraceae</taxon>
        <taxon>Candidatus Kirkpatrickella</taxon>
    </lineage>
</organism>
<feature type="domain" description="SPOR" evidence="3">
    <location>
        <begin position="308"/>
        <end position="392"/>
    </location>
</feature>
<feature type="region of interest" description="Disordered" evidence="1">
    <location>
        <begin position="1"/>
        <end position="128"/>
    </location>
</feature>
<keyword evidence="2" id="KW-0472">Membrane</keyword>
<evidence type="ECO:0000313" key="5">
    <source>
        <dbReference type="Proteomes" id="UP001163831"/>
    </source>
</evidence>
<proteinExistence type="predicted"/>
<dbReference type="InterPro" id="IPR036680">
    <property type="entry name" value="SPOR-like_sf"/>
</dbReference>
<sequence length="392" mass="42079">MQNDDRPGHVAPEGYDVAGQDPRQTSQDDFPDQGWQEDPSHADRSAASLSHRRERLGVVSVDADPPPARLRRRVKQVQAESPASEPSGRVARLIARLSRAPSMPEEDLSRRRNPRAADQRRDMAMGRQKVTAFAQSDKMTRMLVYGAGGIGAILALIVGVRSLLDGHRGEIAIIAPPPVPVREKPLDPGGMHVLSGIPADLGMAGTGRAHLAPGPEQPKLAALAARYAASQPDPAETNDTPPVKETSPANTPTDKPQDAPAQAPAVTAPVKTQPTPAPEPDRAVQAAPPAPTDASANLPVRKAVLSASPPASSSYIQLGAFNQAVKAQREWTRITRRMEGQLSRKPVYIVPKLIRGQMLYRIWVGGYPSFAHATAACRVVKGRKLPCYAVQR</sequence>
<gene>
    <name evidence="4" type="ORF">N5W20_01305</name>
</gene>
<feature type="compositionally biased region" description="Low complexity" evidence="1">
    <location>
        <begin position="252"/>
        <end position="271"/>
    </location>
</feature>